<reference evidence="2 3" key="1">
    <citation type="submission" date="2016-10" db="EMBL/GenBank/DDBJ databases">
        <authorList>
            <person name="de Groot N.N."/>
        </authorList>
    </citation>
    <scope>NUCLEOTIDE SEQUENCE [LARGE SCALE GENOMIC DNA]</scope>
    <source>
        <strain evidence="2 3">CGMCC 1.11156</strain>
    </source>
</reference>
<name>A0A1I3DZJ4_9ACTN</name>
<evidence type="ECO:0000313" key="3">
    <source>
        <dbReference type="Proteomes" id="UP000198649"/>
    </source>
</evidence>
<evidence type="ECO:0000259" key="1">
    <source>
        <dbReference type="Pfam" id="PF13577"/>
    </source>
</evidence>
<sequence>MIRPTVVARLRVVTDYDDICQLKYRYLRTLDTKAWDDFEACFLPEATGDYNGLVFADRAALVTYMRENLGEGLITMHQVHHPEITIEGDEATARWYLQDKVIVEAFRFMLEGAAFYTDRYVRTPDGWRVAHTGYRRTFELTYDLDDMPSLKVSGPGVHTHT</sequence>
<evidence type="ECO:0000313" key="2">
    <source>
        <dbReference type="EMBL" id="SFH92152.1"/>
    </source>
</evidence>
<gene>
    <name evidence="2" type="ORF">SAMN05216561_103155</name>
</gene>
<protein>
    <submittedName>
        <fullName evidence="2">SnoaL-like domain-containing protein</fullName>
    </submittedName>
</protein>
<dbReference type="InterPro" id="IPR037401">
    <property type="entry name" value="SnoaL-like"/>
</dbReference>
<dbReference type="STRING" id="1005945.SAMN05216561_103155"/>
<dbReference type="Proteomes" id="UP000198649">
    <property type="component" value="Unassembled WGS sequence"/>
</dbReference>
<keyword evidence="3" id="KW-1185">Reference proteome</keyword>
<dbReference type="EMBL" id="FOQG01000003">
    <property type="protein sequence ID" value="SFH92152.1"/>
    <property type="molecule type" value="Genomic_DNA"/>
</dbReference>
<dbReference type="Pfam" id="PF13577">
    <property type="entry name" value="SnoaL_4"/>
    <property type="match status" value="1"/>
</dbReference>
<dbReference type="AlphaFoldDB" id="A0A1I3DZJ4"/>
<organism evidence="2 3">
    <name type="scientific">Nocardioides psychrotolerans</name>
    <dbReference type="NCBI Taxonomy" id="1005945"/>
    <lineage>
        <taxon>Bacteria</taxon>
        <taxon>Bacillati</taxon>
        <taxon>Actinomycetota</taxon>
        <taxon>Actinomycetes</taxon>
        <taxon>Propionibacteriales</taxon>
        <taxon>Nocardioidaceae</taxon>
        <taxon>Nocardioides</taxon>
    </lineage>
</organism>
<accession>A0A1I3DZJ4</accession>
<proteinExistence type="predicted"/>
<dbReference type="Gene3D" id="3.10.450.50">
    <property type="match status" value="1"/>
</dbReference>
<feature type="domain" description="SnoaL-like" evidence="1">
    <location>
        <begin position="12"/>
        <end position="131"/>
    </location>
</feature>
<dbReference type="InterPro" id="IPR032710">
    <property type="entry name" value="NTF2-like_dom_sf"/>
</dbReference>
<dbReference type="SUPFAM" id="SSF54427">
    <property type="entry name" value="NTF2-like"/>
    <property type="match status" value="1"/>
</dbReference>